<dbReference type="Gene3D" id="3.40.830.10">
    <property type="entry name" value="LigB-like"/>
    <property type="match status" value="1"/>
</dbReference>
<evidence type="ECO:0000256" key="1">
    <source>
        <dbReference type="ARBA" id="ARBA00006315"/>
    </source>
</evidence>
<protein>
    <recommendedName>
        <fullName evidence="2">MEMO1 family protein C0Z10_03415</fullName>
    </recommendedName>
</protein>
<gene>
    <name evidence="3" type="primary">amrB</name>
    <name evidence="3" type="ORF">C0Z10_03415</name>
</gene>
<dbReference type="PANTHER" id="PTHR11060:SF0">
    <property type="entry name" value="PROTEIN MEMO1"/>
    <property type="match status" value="1"/>
</dbReference>
<evidence type="ECO:0000313" key="3">
    <source>
        <dbReference type="EMBL" id="AZZ38957.1"/>
    </source>
</evidence>
<dbReference type="InterPro" id="IPR002737">
    <property type="entry name" value="MEMO1_fam"/>
</dbReference>
<evidence type="ECO:0000313" key="4">
    <source>
        <dbReference type="Proteomes" id="UP000285875"/>
    </source>
</evidence>
<reference evidence="4" key="1">
    <citation type="submission" date="2017-12" db="EMBL/GenBank/DDBJ databases">
        <title>Whole genome sequencing of Acidipropionibacterium jensenii strains JS279 and JS280.</title>
        <authorList>
            <person name="Deptula P."/>
            <person name="Laine P."/>
            <person name="Smolander O.-P."/>
            <person name="Paulin L."/>
            <person name="Auvinen P."/>
            <person name="Varmanen P."/>
        </authorList>
    </citation>
    <scope>NUCLEOTIDE SEQUENCE [LARGE SCALE GENOMIC DNA]</scope>
    <source>
        <strain evidence="4">JS280</strain>
    </source>
</reference>
<dbReference type="Pfam" id="PF01875">
    <property type="entry name" value="Memo"/>
    <property type="match status" value="1"/>
</dbReference>
<dbReference type="AlphaFoldDB" id="A0A3Q9UCT4"/>
<evidence type="ECO:0000256" key="2">
    <source>
        <dbReference type="HAMAP-Rule" id="MF_00055"/>
    </source>
</evidence>
<dbReference type="Proteomes" id="UP000285875">
    <property type="component" value="Chromosome"/>
</dbReference>
<dbReference type="HAMAP" id="MF_00055">
    <property type="entry name" value="MEMO1"/>
    <property type="match status" value="1"/>
</dbReference>
<dbReference type="EMBL" id="CP025570">
    <property type="protein sequence ID" value="AZZ38957.1"/>
    <property type="molecule type" value="Genomic_DNA"/>
</dbReference>
<accession>A0A3Q9UCT4</accession>
<dbReference type="PANTHER" id="PTHR11060">
    <property type="entry name" value="PROTEIN MEMO1"/>
    <property type="match status" value="1"/>
</dbReference>
<dbReference type="RefSeq" id="WP_097798463.1">
    <property type="nucleotide sequence ID" value="NZ_CP025570.1"/>
</dbReference>
<sequence length="280" mass="29990">MSRALWTDRPGPVTRPPAVAGMFYPADPGELAAWIDGALNRAAAMPVPEGVDPGRVRALVVPHAGYVYSGQTAARGYDLLRRREPDRRPRRVAVLGPTHRVGIRGLALPRADFMATPLGSCPIDPAGLEELAQVRINAATHAEEHSIEVQVPFIQRILGDLPIVPLAVGQAEPQEVAEVIESLVADPQTLIVISSDLSHYHPHDVARRLDDQTIARVLAGDDSIEPDRACGCRPLDGLLHAAPGLGWSAHLLAACTSGDTAGDRSRVVGYASFAFTEEDR</sequence>
<name>A0A3Q9UCT4_9ACTN</name>
<dbReference type="KEGG" id="aji:C0Z10_03415"/>
<proteinExistence type="inferred from homology"/>
<dbReference type="GeneID" id="82885074"/>
<dbReference type="NCBIfam" id="TIGR04336">
    <property type="entry name" value="AmmeMemoSam_B"/>
    <property type="match status" value="1"/>
</dbReference>
<comment type="similarity">
    <text evidence="1 2">Belongs to the MEMO1 family.</text>
</comment>
<dbReference type="CDD" id="cd07361">
    <property type="entry name" value="MEMO_like"/>
    <property type="match status" value="1"/>
</dbReference>
<organism evidence="3 4">
    <name type="scientific">Acidipropionibacterium jensenii</name>
    <dbReference type="NCBI Taxonomy" id="1749"/>
    <lineage>
        <taxon>Bacteria</taxon>
        <taxon>Bacillati</taxon>
        <taxon>Actinomycetota</taxon>
        <taxon>Actinomycetes</taxon>
        <taxon>Propionibacteriales</taxon>
        <taxon>Propionibacteriaceae</taxon>
        <taxon>Acidipropionibacterium</taxon>
    </lineage>
</organism>